<evidence type="ECO:0000256" key="1">
    <source>
        <dbReference type="SAM" id="Phobius"/>
    </source>
</evidence>
<sequence length="77" mass="8470">MSADANSLIAPVHDGIELVVPEPRRRRIVPPDPEMLMALWKGVWSTFITVFTLSGLLFACAQEDPPAKPRQAVSRDG</sequence>
<dbReference type="AlphaFoldDB" id="A0A7W7KAU5"/>
<gene>
    <name evidence="2" type="ORF">HNO88_002514</name>
</gene>
<accession>A0A7W7KAU5</accession>
<proteinExistence type="predicted"/>
<evidence type="ECO:0000313" key="3">
    <source>
        <dbReference type="Proteomes" id="UP000555448"/>
    </source>
</evidence>
<dbReference type="Proteomes" id="UP000555448">
    <property type="component" value="Unassembled WGS sequence"/>
</dbReference>
<protein>
    <submittedName>
        <fullName evidence="2">Uncharacterized protein</fullName>
    </submittedName>
</protein>
<dbReference type="RefSeq" id="WP_184245578.1">
    <property type="nucleotide sequence ID" value="NZ_JACHLR010000010.1"/>
</dbReference>
<dbReference type="EMBL" id="JACHLR010000010">
    <property type="protein sequence ID" value="MBB4859185.1"/>
    <property type="molecule type" value="Genomic_DNA"/>
</dbReference>
<keyword evidence="1" id="KW-1133">Transmembrane helix</keyword>
<keyword evidence="1" id="KW-0812">Transmembrane</keyword>
<evidence type="ECO:0000313" key="2">
    <source>
        <dbReference type="EMBL" id="MBB4859185.1"/>
    </source>
</evidence>
<reference evidence="2 3" key="1">
    <citation type="submission" date="2020-08" db="EMBL/GenBank/DDBJ databases">
        <title>Functional genomics of gut bacteria from endangered species of beetles.</title>
        <authorList>
            <person name="Carlos-Shanley C."/>
        </authorList>
    </citation>
    <scope>NUCLEOTIDE SEQUENCE [LARGE SCALE GENOMIC DNA]</scope>
    <source>
        <strain evidence="2 3">S00245</strain>
    </source>
</reference>
<feature type="transmembrane region" description="Helical" evidence="1">
    <location>
        <begin position="42"/>
        <end position="61"/>
    </location>
</feature>
<keyword evidence="1" id="KW-0472">Membrane</keyword>
<organism evidence="2 3">
    <name type="scientific">Novosphingobium chloroacetimidivorans</name>
    <dbReference type="NCBI Taxonomy" id="1428314"/>
    <lineage>
        <taxon>Bacteria</taxon>
        <taxon>Pseudomonadati</taxon>
        <taxon>Pseudomonadota</taxon>
        <taxon>Alphaproteobacteria</taxon>
        <taxon>Sphingomonadales</taxon>
        <taxon>Sphingomonadaceae</taxon>
        <taxon>Novosphingobium</taxon>
    </lineage>
</organism>
<keyword evidence="3" id="KW-1185">Reference proteome</keyword>
<name>A0A7W7KAU5_9SPHN</name>
<comment type="caution">
    <text evidence="2">The sequence shown here is derived from an EMBL/GenBank/DDBJ whole genome shotgun (WGS) entry which is preliminary data.</text>
</comment>